<accession>A0A0A6P004</accession>
<dbReference type="InterPro" id="IPR014710">
    <property type="entry name" value="RmlC-like_jellyroll"/>
</dbReference>
<name>A0A0A6P004_9GAMM</name>
<gene>
    <name evidence="2" type="ORF">THIOM_004168</name>
</gene>
<dbReference type="Pfam" id="PF07883">
    <property type="entry name" value="Cupin_2"/>
    <property type="match status" value="1"/>
</dbReference>
<dbReference type="Proteomes" id="UP000076962">
    <property type="component" value="Unassembled WGS sequence"/>
</dbReference>
<dbReference type="InterPro" id="IPR013096">
    <property type="entry name" value="Cupin_2"/>
</dbReference>
<dbReference type="AlphaFoldDB" id="A0A0A6P004"/>
<reference evidence="2 3" key="1">
    <citation type="submission" date="2016-05" db="EMBL/GenBank/DDBJ databases">
        <title>Single-cell genome of chain-forming Candidatus Thiomargarita nelsonii and comparison to other large sulfur-oxidizing bacteria.</title>
        <authorList>
            <person name="Winkel M."/>
            <person name="Salman V."/>
            <person name="Woyke T."/>
            <person name="Schulz-Vogt H."/>
            <person name="Richter M."/>
            <person name="Flood B."/>
            <person name="Bailey J."/>
            <person name="Amann R."/>
            <person name="Mussmann M."/>
        </authorList>
    </citation>
    <scope>NUCLEOTIDE SEQUENCE [LARGE SCALE GENOMIC DNA]</scope>
    <source>
        <strain evidence="2 3">THI036</strain>
    </source>
</reference>
<dbReference type="CDD" id="cd06981">
    <property type="entry name" value="cupin_reut_a1446"/>
    <property type="match status" value="1"/>
</dbReference>
<protein>
    <submittedName>
        <fullName evidence="2">Cupin 2 conserved barrel domain protein</fullName>
    </submittedName>
</protein>
<dbReference type="Gene3D" id="2.60.120.10">
    <property type="entry name" value="Jelly Rolls"/>
    <property type="match status" value="1"/>
</dbReference>
<comment type="caution">
    <text evidence="2">The sequence shown here is derived from an EMBL/GenBank/DDBJ whole genome shotgun (WGS) entry which is preliminary data.</text>
</comment>
<dbReference type="SUPFAM" id="SSF51182">
    <property type="entry name" value="RmlC-like cupins"/>
    <property type="match status" value="1"/>
</dbReference>
<organism evidence="2 3">
    <name type="scientific">Candidatus Thiomargarita nelsonii</name>
    <dbReference type="NCBI Taxonomy" id="1003181"/>
    <lineage>
        <taxon>Bacteria</taxon>
        <taxon>Pseudomonadati</taxon>
        <taxon>Pseudomonadota</taxon>
        <taxon>Gammaproteobacteria</taxon>
        <taxon>Thiotrichales</taxon>
        <taxon>Thiotrichaceae</taxon>
        <taxon>Thiomargarita</taxon>
    </lineage>
</organism>
<dbReference type="InterPro" id="IPR011051">
    <property type="entry name" value="RmlC_Cupin_sf"/>
</dbReference>
<proteinExistence type="predicted"/>
<evidence type="ECO:0000313" key="3">
    <source>
        <dbReference type="Proteomes" id="UP000076962"/>
    </source>
</evidence>
<keyword evidence="3" id="KW-1185">Reference proteome</keyword>
<feature type="domain" description="Cupin type-2" evidence="1">
    <location>
        <begin position="45"/>
        <end position="104"/>
    </location>
</feature>
<sequence length="110" mass="12818">MKINNIFRPLNTPTQNEVFEKLLNTSDFRLEKIVSTGQATPPGEWYEQEQDEWVILLSGSAGLLFETENTLQVLHPGDYVHIPAHQRHRVEWTDSSQPTVWLALHYRHPK</sequence>
<evidence type="ECO:0000313" key="2">
    <source>
        <dbReference type="EMBL" id="OAD20152.1"/>
    </source>
</evidence>
<dbReference type="EMBL" id="LUTY01002534">
    <property type="protein sequence ID" value="OAD20152.1"/>
    <property type="molecule type" value="Genomic_DNA"/>
</dbReference>
<evidence type="ECO:0000259" key="1">
    <source>
        <dbReference type="Pfam" id="PF07883"/>
    </source>
</evidence>